<evidence type="ECO:0000313" key="2">
    <source>
        <dbReference type="EMBL" id="MDO5975648.1"/>
    </source>
</evidence>
<keyword evidence="1" id="KW-0472">Membrane</keyword>
<dbReference type="Proteomes" id="UP001176806">
    <property type="component" value="Unassembled WGS sequence"/>
</dbReference>
<keyword evidence="1" id="KW-1133">Transmembrane helix</keyword>
<protein>
    <submittedName>
        <fullName evidence="2">Uncharacterized protein</fullName>
    </submittedName>
</protein>
<evidence type="ECO:0000256" key="1">
    <source>
        <dbReference type="SAM" id="Phobius"/>
    </source>
</evidence>
<organism evidence="2 3">
    <name type="scientific">Flavivirga jejuensis</name>
    <dbReference type="NCBI Taxonomy" id="870487"/>
    <lineage>
        <taxon>Bacteria</taxon>
        <taxon>Pseudomonadati</taxon>
        <taxon>Bacteroidota</taxon>
        <taxon>Flavobacteriia</taxon>
        <taxon>Flavobacteriales</taxon>
        <taxon>Flavobacteriaceae</taxon>
        <taxon>Flavivirga</taxon>
    </lineage>
</organism>
<evidence type="ECO:0000313" key="3">
    <source>
        <dbReference type="Proteomes" id="UP001176806"/>
    </source>
</evidence>
<dbReference type="EMBL" id="JAUOEL010000005">
    <property type="protein sequence ID" value="MDO5975648.1"/>
    <property type="molecule type" value="Genomic_DNA"/>
</dbReference>
<accession>A0ABT8WR45</accession>
<keyword evidence="3" id="KW-1185">Reference proteome</keyword>
<dbReference type="RefSeq" id="WP_303302860.1">
    <property type="nucleotide sequence ID" value="NZ_BAABDA010000050.1"/>
</dbReference>
<keyword evidence="1" id="KW-0812">Transmembrane</keyword>
<feature type="transmembrane region" description="Helical" evidence="1">
    <location>
        <begin position="69"/>
        <end position="86"/>
    </location>
</feature>
<comment type="caution">
    <text evidence="2">The sequence shown here is derived from an EMBL/GenBank/DDBJ whole genome shotgun (WGS) entry which is preliminary data.</text>
</comment>
<name>A0ABT8WR45_9FLAO</name>
<gene>
    <name evidence="2" type="ORF">Q4Q40_15750</name>
</gene>
<proteinExistence type="predicted"/>
<sequence>MGTKNNNITPEKQPNNQNLFDKNIRELHSNELGLGIPENYFSKSKQEILSKVLDKKEKEKPIFFLRKSFVWYAAASIILLIAITLIKPNRGLQINDIQTIVLDTIKQLDPEKITDKTNVLSESDILITSLFIEENNIDEFIDNYVLEEALFDEAL</sequence>
<reference evidence="2" key="1">
    <citation type="submission" date="2023-07" db="EMBL/GenBank/DDBJ databases">
        <title>Two novel species in the genus Flavivirga.</title>
        <authorList>
            <person name="Kwon K."/>
        </authorList>
    </citation>
    <scope>NUCLEOTIDE SEQUENCE</scope>
    <source>
        <strain evidence="2">KACC 14158</strain>
    </source>
</reference>